<protein>
    <submittedName>
        <fullName evidence="2">Uncharacterized protein</fullName>
    </submittedName>
</protein>
<evidence type="ECO:0000313" key="2">
    <source>
        <dbReference type="EMBL" id="CAK9106261.1"/>
    </source>
</evidence>
<proteinExistence type="predicted"/>
<name>A0ABP0S1Q6_9DINO</name>
<reference evidence="2 3" key="1">
    <citation type="submission" date="2024-02" db="EMBL/GenBank/DDBJ databases">
        <authorList>
            <person name="Chen Y."/>
            <person name="Shah S."/>
            <person name="Dougan E. K."/>
            <person name="Thang M."/>
            <person name="Chan C."/>
        </authorList>
    </citation>
    <scope>NUCLEOTIDE SEQUENCE [LARGE SCALE GENOMIC DNA]</scope>
</reference>
<comment type="caution">
    <text evidence="2">The sequence shown here is derived from an EMBL/GenBank/DDBJ whole genome shotgun (WGS) entry which is preliminary data.</text>
</comment>
<dbReference type="Proteomes" id="UP001642464">
    <property type="component" value="Unassembled WGS sequence"/>
</dbReference>
<sequence>MYLSVLEHISCPQKCVVSCLEKGFLFTGRNEMSKQGFRNMPTNGPTTHWWYCFVSIQLTEHRSMPAGSRTMRGRGKESRLCGEGSAGGKPQGCPSRRACPQSLDFHVRLHLTTTLAAAWLILCSLANQMNSEALCTDSTRLDVASPASPHLPPLRSGHRQG</sequence>
<feature type="region of interest" description="Disordered" evidence="1">
    <location>
        <begin position="64"/>
        <end position="95"/>
    </location>
</feature>
<dbReference type="EMBL" id="CAXAMM010042685">
    <property type="protein sequence ID" value="CAK9106261.1"/>
    <property type="molecule type" value="Genomic_DNA"/>
</dbReference>
<accession>A0ABP0S1Q6</accession>
<evidence type="ECO:0000313" key="3">
    <source>
        <dbReference type="Proteomes" id="UP001642464"/>
    </source>
</evidence>
<evidence type="ECO:0000256" key="1">
    <source>
        <dbReference type="SAM" id="MobiDB-lite"/>
    </source>
</evidence>
<gene>
    <name evidence="2" type="ORF">SCF082_LOCUS49496</name>
</gene>
<organism evidence="2 3">
    <name type="scientific">Durusdinium trenchii</name>
    <dbReference type="NCBI Taxonomy" id="1381693"/>
    <lineage>
        <taxon>Eukaryota</taxon>
        <taxon>Sar</taxon>
        <taxon>Alveolata</taxon>
        <taxon>Dinophyceae</taxon>
        <taxon>Suessiales</taxon>
        <taxon>Symbiodiniaceae</taxon>
        <taxon>Durusdinium</taxon>
    </lineage>
</organism>
<keyword evidence="3" id="KW-1185">Reference proteome</keyword>